<dbReference type="EMBL" id="LOEE01000059">
    <property type="protein sequence ID" value="KXG74286.1"/>
    <property type="molecule type" value="Genomic_DNA"/>
</dbReference>
<organism evidence="1 2">
    <name type="scientific">Thermotalea metallivorans</name>
    <dbReference type="NCBI Taxonomy" id="520762"/>
    <lineage>
        <taxon>Bacteria</taxon>
        <taxon>Bacillati</taxon>
        <taxon>Bacillota</taxon>
        <taxon>Clostridia</taxon>
        <taxon>Peptostreptococcales</taxon>
        <taxon>Thermotaleaceae</taxon>
        <taxon>Thermotalea</taxon>
    </lineage>
</organism>
<gene>
    <name evidence="1" type="ORF">AN619_24780</name>
</gene>
<sequence length="35" mass="4176">MHITITQKAQEMIKQQLKDKNMEEKFLRIVVKAFG</sequence>
<dbReference type="Proteomes" id="UP000070456">
    <property type="component" value="Unassembled WGS sequence"/>
</dbReference>
<accession>A0A140L161</accession>
<comment type="caution">
    <text evidence="1">The sequence shown here is derived from an EMBL/GenBank/DDBJ whole genome shotgun (WGS) entry which is preliminary data.</text>
</comment>
<protein>
    <recommendedName>
        <fullName evidence="3">Iron-sulfur cluster insertion protein ErpA</fullName>
    </recommendedName>
</protein>
<evidence type="ECO:0000313" key="1">
    <source>
        <dbReference type="EMBL" id="KXG74286.1"/>
    </source>
</evidence>
<name>A0A140L161_9FIRM</name>
<dbReference type="SUPFAM" id="SSF89360">
    <property type="entry name" value="HesB-like domain"/>
    <property type="match status" value="1"/>
</dbReference>
<evidence type="ECO:0008006" key="3">
    <source>
        <dbReference type="Google" id="ProtNLM"/>
    </source>
</evidence>
<proteinExistence type="predicted"/>
<evidence type="ECO:0000313" key="2">
    <source>
        <dbReference type="Proteomes" id="UP000070456"/>
    </source>
</evidence>
<dbReference type="AlphaFoldDB" id="A0A140L161"/>
<keyword evidence="2" id="KW-1185">Reference proteome</keyword>
<reference evidence="1 2" key="1">
    <citation type="submission" date="2015-12" db="EMBL/GenBank/DDBJ databases">
        <title>Draft genome sequence of the thermoanaerobe Thermotalea metallivorans, an isolate from the runoff channel of the Great Artesian Basin, Australia.</title>
        <authorList>
            <person name="Patel B.K."/>
        </authorList>
    </citation>
    <scope>NUCLEOTIDE SEQUENCE [LARGE SCALE GENOMIC DNA]</scope>
    <source>
        <strain evidence="1 2">B2-1</strain>
    </source>
</reference>
<dbReference type="InterPro" id="IPR035903">
    <property type="entry name" value="HesB-like_dom_sf"/>
</dbReference>
<dbReference type="STRING" id="520762.AN619_24780"/>
<dbReference type="RefSeq" id="WP_242867398.1">
    <property type="nucleotide sequence ID" value="NZ_LOEE01000059.1"/>
</dbReference>
<dbReference type="Gene3D" id="2.60.300.12">
    <property type="entry name" value="HesB-like domain"/>
    <property type="match status" value="1"/>
</dbReference>